<comment type="caution">
    <text evidence="3">The sequence shown here is derived from an EMBL/GenBank/DDBJ whole genome shotgun (WGS) entry which is preliminary data.</text>
</comment>
<organism evidence="3 4">
    <name type="scientific">Cellulosimicrobium funkei</name>
    <dbReference type="NCBI Taxonomy" id="264251"/>
    <lineage>
        <taxon>Bacteria</taxon>
        <taxon>Bacillati</taxon>
        <taxon>Actinomycetota</taxon>
        <taxon>Actinomycetes</taxon>
        <taxon>Micrococcales</taxon>
        <taxon>Promicromonosporaceae</taxon>
        <taxon>Cellulosimicrobium</taxon>
    </lineage>
</organism>
<evidence type="ECO:0000256" key="2">
    <source>
        <dbReference type="SAM" id="SignalP"/>
    </source>
</evidence>
<sequence>MKIRPFLIGAAAAALLAGCSAGINTPEVTPSEESPAEVAETETPAEEPTTEEPEAPTTGTREAPLKPGESRKLSDESAWTLSLNSSNLDAAEAIMAADEFAQPPAEGEVFIVGNFSVGVDGEALAAQGIDLANDGADVWSSVLFTYVAADGTSYDGTTGTMCYTDNMIYNQGTVYQGGVTVSGDVCMAVPADKVSGGLWRAANMQNDNVWMSPS</sequence>
<keyword evidence="2" id="KW-0732">Signal</keyword>
<feature type="chain" id="PRO_5039106636" description="DUF4352 domain-containing protein" evidence="2">
    <location>
        <begin position="22"/>
        <end position="214"/>
    </location>
</feature>
<feature type="signal peptide" evidence="2">
    <location>
        <begin position="1"/>
        <end position="21"/>
    </location>
</feature>
<dbReference type="PROSITE" id="PS51257">
    <property type="entry name" value="PROKAR_LIPOPROTEIN"/>
    <property type="match status" value="1"/>
</dbReference>
<reference evidence="3 4" key="1">
    <citation type="submission" date="2019-03" db="EMBL/GenBank/DDBJ databases">
        <title>Cellulosimicrobium funkei JCM14302 Assembly.</title>
        <authorList>
            <person name="Dou T."/>
        </authorList>
    </citation>
    <scope>NUCLEOTIDE SEQUENCE [LARGE SCALE GENOMIC DNA]</scope>
    <source>
        <strain evidence="3 4">JCM 14302</strain>
    </source>
</reference>
<proteinExistence type="predicted"/>
<evidence type="ECO:0000256" key="1">
    <source>
        <dbReference type="SAM" id="MobiDB-lite"/>
    </source>
</evidence>
<protein>
    <recommendedName>
        <fullName evidence="5">DUF4352 domain-containing protein</fullName>
    </recommendedName>
</protein>
<dbReference type="Proteomes" id="UP000298003">
    <property type="component" value="Unassembled WGS sequence"/>
</dbReference>
<dbReference type="RefSeq" id="WP_061269439.1">
    <property type="nucleotide sequence ID" value="NZ_SOZH01000006.1"/>
</dbReference>
<keyword evidence="4" id="KW-1185">Reference proteome</keyword>
<gene>
    <name evidence="3" type="ORF">E1O70_12285</name>
</gene>
<name>A0A4Y8R2R3_9MICO</name>
<evidence type="ECO:0000313" key="4">
    <source>
        <dbReference type="Proteomes" id="UP000298003"/>
    </source>
</evidence>
<evidence type="ECO:0000313" key="3">
    <source>
        <dbReference type="EMBL" id="TFF10549.1"/>
    </source>
</evidence>
<dbReference type="EMBL" id="SOZH01000006">
    <property type="protein sequence ID" value="TFF10549.1"/>
    <property type="molecule type" value="Genomic_DNA"/>
</dbReference>
<feature type="region of interest" description="Disordered" evidence="1">
    <location>
        <begin position="26"/>
        <end position="77"/>
    </location>
</feature>
<dbReference type="AlphaFoldDB" id="A0A4Y8R2R3"/>
<accession>A0A4Y8R2R3</accession>
<feature type="compositionally biased region" description="Low complexity" evidence="1">
    <location>
        <begin position="29"/>
        <end position="38"/>
    </location>
</feature>
<feature type="compositionally biased region" description="Acidic residues" evidence="1">
    <location>
        <begin position="39"/>
        <end position="54"/>
    </location>
</feature>
<dbReference type="GeneID" id="95685269"/>
<evidence type="ECO:0008006" key="5">
    <source>
        <dbReference type="Google" id="ProtNLM"/>
    </source>
</evidence>